<feature type="transmembrane region" description="Helical" evidence="1">
    <location>
        <begin position="289"/>
        <end position="307"/>
    </location>
</feature>
<organism evidence="2 3">
    <name type="scientific">Triparma columacea</name>
    <dbReference type="NCBI Taxonomy" id="722753"/>
    <lineage>
        <taxon>Eukaryota</taxon>
        <taxon>Sar</taxon>
        <taxon>Stramenopiles</taxon>
        <taxon>Ochrophyta</taxon>
        <taxon>Bolidophyceae</taxon>
        <taxon>Parmales</taxon>
        <taxon>Triparmaceae</taxon>
        <taxon>Triparma</taxon>
    </lineage>
</organism>
<feature type="transmembrane region" description="Helical" evidence="1">
    <location>
        <begin position="134"/>
        <end position="156"/>
    </location>
</feature>
<name>A0A9W7GQU0_9STRA</name>
<gene>
    <name evidence="2" type="ORF">TrCOL_g8066</name>
</gene>
<dbReference type="AlphaFoldDB" id="A0A9W7GQU0"/>
<keyword evidence="1" id="KW-0812">Transmembrane</keyword>
<proteinExistence type="predicted"/>
<evidence type="ECO:0000313" key="2">
    <source>
        <dbReference type="EMBL" id="GMI49088.1"/>
    </source>
</evidence>
<keyword evidence="1" id="KW-1133">Transmembrane helix</keyword>
<feature type="transmembrane region" description="Helical" evidence="1">
    <location>
        <begin position="176"/>
        <end position="199"/>
    </location>
</feature>
<keyword evidence="3" id="KW-1185">Reference proteome</keyword>
<dbReference type="OrthoDB" id="189927at2759"/>
<protein>
    <submittedName>
        <fullName evidence="2">Uncharacterized protein</fullName>
    </submittedName>
</protein>
<dbReference type="Proteomes" id="UP001165065">
    <property type="component" value="Unassembled WGS sequence"/>
</dbReference>
<sequence length="377" mass="41647">MNRNGDFHTNDEFYSSSNHTCTPEPEIYEFETLVGTCDVETLDGYDRMNCYRLEFSSETGLLEPDKNGTQYRCGCNKLFPLDGEACRDPWNSGVYYFCTVLFFVQFVFTSFLFWKTTSGFVVIMADKMKNGKNFDTVAATSLLLSLCSFFTSIMVASFVLRSSGLIGDHTFNSLLFAFPLTVMFICQSFNGLALAWLDVAIKSDKMEGGKSIPKYLKIKIFLKGFVAFLFIACAYLFASDQTAFVTILANLMGLVMSIALRIGGARIVSMLKNSNDAKSSVVASAMSSTYKIMIWSQPILLFAGAWYTSTYLSVQNTGIRNGWGMAGSVGLMTFCLHLSIWATGNFVQRVRVNAIKKVGTGGKVMSKSTFVSSAGDP</sequence>
<feature type="transmembrane region" description="Helical" evidence="1">
    <location>
        <begin position="327"/>
        <end position="347"/>
    </location>
</feature>
<feature type="transmembrane region" description="Helical" evidence="1">
    <location>
        <begin position="244"/>
        <end position="268"/>
    </location>
</feature>
<evidence type="ECO:0000313" key="3">
    <source>
        <dbReference type="Proteomes" id="UP001165065"/>
    </source>
</evidence>
<feature type="transmembrane region" description="Helical" evidence="1">
    <location>
        <begin position="220"/>
        <end position="238"/>
    </location>
</feature>
<keyword evidence="1" id="KW-0472">Membrane</keyword>
<reference evidence="3" key="1">
    <citation type="journal article" date="2023" name="Commun. Biol.">
        <title>Genome analysis of Parmales, the sister group of diatoms, reveals the evolutionary specialization of diatoms from phago-mixotrophs to photoautotrophs.</title>
        <authorList>
            <person name="Ban H."/>
            <person name="Sato S."/>
            <person name="Yoshikawa S."/>
            <person name="Yamada K."/>
            <person name="Nakamura Y."/>
            <person name="Ichinomiya M."/>
            <person name="Sato N."/>
            <person name="Blanc-Mathieu R."/>
            <person name="Endo H."/>
            <person name="Kuwata A."/>
            <person name="Ogata H."/>
        </authorList>
    </citation>
    <scope>NUCLEOTIDE SEQUENCE [LARGE SCALE GENOMIC DNA]</scope>
</reference>
<comment type="caution">
    <text evidence="2">The sequence shown here is derived from an EMBL/GenBank/DDBJ whole genome shotgun (WGS) entry which is preliminary data.</text>
</comment>
<accession>A0A9W7GQU0</accession>
<feature type="transmembrane region" description="Helical" evidence="1">
    <location>
        <begin position="94"/>
        <end position="114"/>
    </location>
</feature>
<dbReference type="EMBL" id="BRYA01000461">
    <property type="protein sequence ID" value="GMI49088.1"/>
    <property type="molecule type" value="Genomic_DNA"/>
</dbReference>
<evidence type="ECO:0000256" key="1">
    <source>
        <dbReference type="SAM" id="Phobius"/>
    </source>
</evidence>